<dbReference type="Pfam" id="PF00226">
    <property type="entry name" value="DnaJ"/>
    <property type="match status" value="1"/>
</dbReference>
<dbReference type="InterPro" id="IPR001623">
    <property type="entry name" value="DnaJ_domain"/>
</dbReference>
<sequence>MAIISSIPNYRKGLNPSLYNLRFSLFRDRVNAYTISKIKKLKKSRNYKRLCRYLNYKLDDIKDVFMLNNVLGIPRTARMGLWENVMENKLKDIIEENSDNKCRRIYPYFQRIQRRRRKALENFCEDKEKKQEELKNVKFDMKKCLEFNEWVKESENKIFKLFKNNITERDKRKKAYIISDKCKLGNLNTLFGQMDCSDKIDRHFPYIFLEGNPVYPSEKDDDKNIKDPEGGKDEEEEEEEEDGEVTINIRSNGEKGFRFVNNTPVLEGIEGSGFYLDFETYDISPHSLNSANLFEFNNESHLEHMNIESNRSPNMVDIDFSDVPLTAAHMTSSITAKNISSYLYVPLGVLFIIISFIWFFLNRTKHLNMLIKEKEKVKTENIVPSEAYVKLDDLEVMSEEIKEKQKEKLKKKIHAQKKLEIIEDPYKIKLLERKKWLWKTIIEIHMLILEEQRKAEWEFNKGDFLNICIDEFSNQEKKPDTNIITSDLPFDEPEVIETIRMVNKQSDIWYRWVERHAHMLEKWKEEEWFLRLKESWRDEEEEYMKRAYKELLISLRGDKYHMSQRQKIIWRKWIAKHPFRVREFVIDKWFNQLYEELEKEGIISDEAIRNFLSQYEEAYDEEKIQEFIKYKKKVLVVILWIKIYMSMLEEYVKEEDIESEKLFIDTSLEELKKKKEIEEEVLEDLKKDIYESDEMKEIEKYKGEDWFKQMQQDWIRRDYKFVSSYNLESDDEEQFHEFVKKPTVEIQKDLLKEQWKNIELKWIEEDNYDEYVLEDELLKETKYIKPKDKMKHRIIKEDNIYGEQLKVFDEIEKRSIYLSSKRVLKWKTIIEIHLEVLHDCKKEEWDNNKGEFLNICIEELVKGQNEDKKNKENYNYITNVSDNYDIVEYTKSFCNTWKDRHNYMLEKWNKENWFVQLKNDWVEEQNEYMRKTYKELLISLKGDKYNMSQRQKIIWRKWIAKHPYKINEEIINIWLNRLSDEIDKNGIISDEAIKKFLSLEKDISDKDFLKYRRKKLEVILWVKIYMSVLEEEKNEELEKSKESFLNTCIDELKKEEYSEENERMITIVDEMKKGFRICDKVEDYKKKKWKNEEWYKDLKKEWIKEEDKYIDVMDLMKKDEIYEDDLLNKSIVELEKSVSLKHWKDMYIKWIDEDNERDWLRIAIDKKNFKTDEINEDINRMIELNMLDDYSNDLYDKKKIKWKTIIEIHMEVLNDCKNDEWEMNKGDFLDICLEEFGTMENREYSHIINNMLMVGELEYKHLNMDVIERQNDLWNKWIEGHRYMLEKWKKEKWFIVLKENWKNEEHKYMRKAYLELLMSLREDVKNPLLQRQKIIWRKWIAKNLYHIESNVIKKWFDTLLEEIERKGVIELDGCINLIEMEENEEYLEYLKEYRKKKLICIIWIKIYMMIIEEHKKEEYLECKEIFLDTCVDELREQEILEGNELYMDDMKTSILLNDQKEEIEKLKMKKWYKDLKKEWIIEENRYFRSIINEEDDEEYKNMISKPLRDVEKKISKKHWEDIQLKWIDEDNERDWLKIARNENEEIKYLYINENVSKKKKKVPFYIDDYRKKGRSNKNKIYRRKREKCNVKLNENNTMNKEMENWENRMEFLKICVDLLKKRTFYYINIWEKNKAFYDEANEIMKQLEEKIFERQKILWYNKEDMNKMSSKKWGNEEWFIILKNDWNEEKTCYLNGIQYEYNINNLIEEEKKYLYLKKEKIIWKEWLLKNFKNIEECDNEDWFNNLMETYKIDEICTINMNGEIHSLGLENTLKRNFLKNIIWIDIFMGVLNACEEEEELEEHKHKNMLESKVEDNDKLFYEKNEDYINKNEMENYINDIQENEGNQMDIPDWFDAYQSDEMSGKQKSIQKDEQWFIKELEEGGIKSDDTRPYIGNSFIATDFFDRWGRYLYATERFNEIFGIPSKDVLRSRSKIERYEEDDVILINRFVDEDEYNAFLYIKKLMKDLKKYKLWNNYSVIPHVNEYNIVNKNEIDERIDNEIDTIKIFSKSNKNIMYDLWFKVMNNEKMKYYSLINILKNTYKELKIIYKIPRNLRKRRRNKCKNIIYMYGDFMELMLNEMFEDWFNEGDFFLDEFKLLINSNRIAWKALMNHIQCTCKNIMTEGLEEVIRKKNEKRSSNNIKKSSEKRKRRNRNENTKCAEKKNIDNYKEKVFLLKYNQYLSFNYKDSVDTELNMDEKEKRFKVKRRKHKKGKLRDLYKSESNNIKSNNIKSNNIKSNNIKSNNIKSNNIKSNNIKSNNIQSNNIKSNNIQSSNIQSNIIQSNNIQSNNIQSRKSRNLEEAESIFSSETRFNNYNKKKVYYLDEEAHELFSNKNSKQKDNNNDNAYGGCSRSRSSCVDTKYYDILNVKPYASFKEIKDSFYKLALKYHPDKNENNIEAKIMFQKINEAYQILSDEDQRRKYDEGELNEVNDAFFMDPLIFFMMLFTSEELFDYIGTLRIATFVSLVFKHNFFANGILTTKNIINKGIEKEQKKREVELAILLRERLQPYVDGNENWAENMENEIKKLFVSPFACSILESIGWTYENVSKRYIDEITNKWGIGLSFVNIKLAYRTVRAVYSHVKSFFNIIFTVKKLKRAYEIMDSIIDGKDVHEPISNESNNMICDSECSCDYNVITPDNINKDSMSSNFNNNHSEHENNRKNVSEACSIISKKNNINDLNDNNSPITYEEKNKILKSFIIELLTVILYDIETTVRNASDKFLRDQGVDVYMRLKRAEGMCILGKLMQKWVKTKKNDQDINKFDFINHTKNAFDKASCVDVDEDD</sequence>
<dbReference type="Proteomes" id="UP000030656">
    <property type="component" value="Unassembled WGS sequence"/>
</dbReference>
<feature type="compositionally biased region" description="Basic and acidic residues" evidence="2">
    <location>
        <begin position="217"/>
        <end position="231"/>
    </location>
</feature>
<keyword evidence="3" id="KW-0472">Membrane</keyword>
<organism evidence="5 6">
    <name type="scientific">Plasmodium falciparum FCH/4</name>
    <dbReference type="NCBI Taxonomy" id="1036724"/>
    <lineage>
        <taxon>Eukaryota</taxon>
        <taxon>Sar</taxon>
        <taxon>Alveolata</taxon>
        <taxon>Apicomplexa</taxon>
        <taxon>Aconoidasida</taxon>
        <taxon>Haemosporida</taxon>
        <taxon>Plasmodiidae</taxon>
        <taxon>Plasmodium</taxon>
        <taxon>Plasmodium (Laverania)</taxon>
    </lineage>
</organism>
<dbReference type="InterPro" id="IPR024288">
    <property type="entry name" value="SICA_C"/>
</dbReference>
<keyword evidence="3" id="KW-0812">Transmembrane</keyword>
<dbReference type="SUPFAM" id="SSF46565">
    <property type="entry name" value="Chaperone J-domain"/>
    <property type="match status" value="1"/>
</dbReference>
<dbReference type="InterPro" id="IPR018253">
    <property type="entry name" value="DnaJ_domain_CS"/>
</dbReference>
<evidence type="ECO:0000259" key="4">
    <source>
        <dbReference type="PROSITE" id="PS50076"/>
    </source>
</evidence>
<evidence type="ECO:0000256" key="3">
    <source>
        <dbReference type="SAM" id="Phobius"/>
    </source>
</evidence>
<evidence type="ECO:0000313" key="6">
    <source>
        <dbReference type="Proteomes" id="UP000030656"/>
    </source>
</evidence>
<feature type="coiled-coil region" evidence="1">
    <location>
        <begin position="1588"/>
        <end position="1622"/>
    </location>
</feature>
<feature type="region of interest" description="Disordered" evidence="2">
    <location>
        <begin position="2333"/>
        <end position="2353"/>
    </location>
</feature>
<dbReference type="PROSITE" id="PS00636">
    <property type="entry name" value="DNAJ_1"/>
    <property type="match status" value="1"/>
</dbReference>
<dbReference type="InterPro" id="IPR036869">
    <property type="entry name" value="J_dom_sf"/>
</dbReference>
<dbReference type="Gene3D" id="1.10.287.110">
    <property type="entry name" value="DnaJ domain"/>
    <property type="match status" value="1"/>
</dbReference>
<dbReference type="PANTHER" id="PTHR44094">
    <property type="entry name" value="DNAJ HEAT SHOCK N-TERMINAL DOMAIN-CONTAINING PROTEIN"/>
    <property type="match status" value="1"/>
</dbReference>
<reference evidence="5 6" key="1">
    <citation type="submission" date="2013-02" db="EMBL/GenBank/DDBJ databases">
        <title>The Genome Annotation of Plasmodium falciparum FCH/4.</title>
        <authorList>
            <consortium name="The Broad Institute Genome Sequencing Platform"/>
            <consortium name="The Broad Institute Genome Sequencing Center for Infectious Disease"/>
            <person name="Neafsey D."/>
            <person name="Hoffman S."/>
            <person name="Volkman S."/>
            <person name="Rosenthal P."/>
            <person name="Walker B."/>
            <person name="Young S.K."/>
            <person name="Zeng Q."/>
            <person name="Gargeya S."/>
            <person name="Fitzgerald M."/>
            <person name="Haas B."/>
            <person name="Abouelleil A."/>
            <person name="Allen A.W."/>
            <person name="Alvarado L."/>
            <person name="Arachchi H.M."/>
            <person name="Berlin A.M."/>
            <person name="Chapman S.B."/>
            <person name="Gainer-Dewar J."/>
            <person name="Goldberg J."/>
            <person name="Griggs A."/>
            <person name="Gujja S."/>
            <person name="Hansen M."/>
            <person name="Howarth C."/>
            <person name="Imamovic A."/>
            <person name="Ireland A."/>
            <person name="Larimer J."/>
            <person name="McCowan C."/>
            <person name="Murphy C."/>
            <person name="Pearson M."/>
            <person name="Poon T.W."/>
            <person name="Priest M."/>
            <person name="Roberts A."/>
            <person name="Saif S."/>
            <person name="Shea T."/>
            <person name="Sisk P."/>
            <person name="Sykes S."/>
            <person name="Wortman J."/>
            <person name="Nusbaum C."/>
            <person name="Birren B."/>
        </authorList>
    </citation>
    <scope>NUCLEOTIDE SEQUENCE [LARGE SCALE GENOMIC DNA]</scope>
    <source>
        <strain evidence="5 6">FCH/4</strain>
    </source>
</reference>
<name>A0A024VT18_PLAFA</name>
<gene>
    <name evidence="5" type="ORF">PFFCH_01571</name>
</gene>
<protein>
    <recommendedName>
        <fullName evidence="4">J domain-containing protein</fullName>
    </recommendedName>
</protein>
<feature type="domain" description="J" evidence="4">
    <location>
        <begin position="2361"/>
        <end position="2426"/>
    </location>
</feature>
<evidence type="ECO:0000256" key="1">
    <source>
        <dbReference type="SAM" id="Coils"/>
    </source>
</evidence>
<feature type="region of interest" description="Disordered" evidence="2">
    <location>
        <begin position="215"/>
        <end position="244"/>
    </location>
</feature>
<dbReference type="Pfam" id="PF14308">
    <property type="entry name" value="DnaJ-X"/>
    <property type="match status" value="1"/>
</dbReference>
<dbReference type="CDD" id="cd06257">
    <property type="entry name" value="DnaJ"/>
    <property type="match status" value="1"/>
</dbReference>
<dbReference type="OrthoDB" id="383264at2759"/>
<evidence type="ECO:0000313" key="5">
    <source>
        <dbReference type="EMBL" id="ETW31036.1"/>
    </source>
</evidence>
<feature type="region of interest" description="Disordered" evidence="2">
    <location>
        <begin position="2225"/>
        <end position="2267"/>
    </location>
</feature>
<evidence type="ECO:0000256" key="2">
    <source>
        <dbReference type="SAM" id="MobiDB-lite"/>
    </source>
</evidence>
<accession>A0A024VT18</accession>
<feature type="compositionally biased region" description="Acidic residues" evidence="2">
    <location>
        <begin position="232"/>
        <end position="244"/>
    </location>
</feature>
<reference evidence="5 6" key="2">
    <citation type="submission" date="2013-02" db="EMBL/GenBank/DDBJ databases">
        <title>The Genome Sequence of Plasmodium falciparum FCH/4.</title>
        <authorList>
            <consortium name="The Broad Institute Genome Sequencing Platform"/>
            <consortium name="The Broad Institute Genome Sequencing Center for Infectious Disease"/>
            <person name="Neafsey D."/>
            <person name="Cheeseman I."/>
            <person name="Volkman S."/>
            <person name="Adams J."/>
            <person name="Walker B."/>
            <person name="Young S.K."/>
            <person name="Zeng Q."/>
            <person name="Gargeya S."/>
            <person name="Fitzgerald M."/>
            <person name="Haas B."/>
            <person name="Abouelleil A."/>
            <person name="Alvarado L."/>
            <person name="Arachchi H.M."/>
            <person name="Berlin A.M."/>
            <person name="Chapman S.B."/>
            <person name="Dewar J."/>
            <person name="Goldberg J."/>
            <person name="Griggs A."/>
            <person name="Gujja S."/>
            <person name="Hansen M."/>
            <person name="Howarth C."/>
            <person name="Imamovic A."/>
            <person name="Larimer J."/>
            <person name="McCowan C."/>
            <person name="Murphy C."/>
            <person name="Neiman D."/>
            <person name="Pearson M."/>
            <person name="Priest M."/>
            <person name="Roberts A."/>
            <person name="Saif S."/>
            <person name="Shea T."/>
            <person name="Sisk P."/>
            <person name="Sykes S."/>
            <person name="Wortman J."/>
            <person name="Nusbaum C."/>
            <person name="Birren B."/>
        </authorList>
    </citation>
    <scope>NUCLEOTIDE SEQUENCE [LARGE SCALE GENOMIC DNA]</scope>
    <source>
        <strain evidence="5 6">FCH/4</strain>
    </source>
</reference>
<dbReference type="InterPro" id="IPR052423">
    <property type="entry name" value="EMIR"/>
</dbReference>
<keyword evidence="3" id="KW-1133">Transmembrane helix</keyword>
<dbReference type="EMBL" id="KI927875">
    <property type="protein sequence ID" value="ETW31036.1"/>
    <property type="molecule type" value="Genomic_DNA"/>
</dbReference>
<proteinExistence type="predicted"/>
<keyword evidence="1" id="KW-0175">Coiled coil</keyword>
<dbReference type="PROSITE" id="PS50076">
    <property type="entry name" value="DNAJ_2"/>
    <property type="match status" value="1"/>
</dbReference>
<feature type="transmembrane region" description="Helical" evidence="3">
    <location>
        <begin position="342"/>
        <end position="361"/>
    </location>
</feature>
<dbReference type="PANTHER" id="PTHR44094:SF8">
    <property type="entry name" value="DNAJ HEAT SHOCK N-TERMINAL DOMAIN-CONTAINING PROTEIN-RELATED"/>
    <property type="match status" value="1"/>
</dbReference>
<dbReference type="Pfam" id="PF12879">
    <property type="entry name" value="SICA_C"/>
    <property type="match status" value="1"/>
</dbReference>
<dbReference type="InterPro" id="IPR026894">
    <property type="entry name" value="DnaJ_X"/>
</dbReference>
<dbReference type="PRINTS" id="PR00625">
    <property type="entry name" value="JDOMAIN"/>
</dbReference>
<feature type="region of interest" description="Disordered" evidence="2">
    <location>
        <begin position="2134"/>
        <end position="2160"/>
    </location>
</feature>
<dbReference type="SMART" id="SM00271">
    <property type="entry name" value="DnaJ"/>
    <property type="match status" value="1"/>
</dbReference>